<proteinExistence type="predicted"/>
<protein>
    <submittedName>
        <fullName evidence="3">Restriction endonuclease subunit S</fullName>
    </submittedName>
</protein>
<dbReference type="Proteomes" id="UP001152755">
    <property type="component" value="Unassembled WGS sequence"/>
</dbReference>
<sequence length="396" mass="43433">MSTNLGDHVSLCRGTTYKSLLLDEPGPMLLGLGSIQRNGGFKGDGLRTYGGDSPAKVLIYPGDIYVSLKDVTHSADLLGAVACVPEQIECGRLTQDTVKLEFDGLPIDRRYVYWALRTPQYRSYCRERATGTTNLGLSRADFFAFGLPAPTKERLALVELLDSIDDKVAANRRLAETADELAETIFRNAVAGDGPDHELREVAGLITRGVAPKYTDDETELTVLNQKCIRSKRIDLTPARRTLSAKVADTKRLCINDVLVNSTGAGTLGRVARWVLGIEATVDSHVSIVRFDPTRVDEVCAGFAVLHMQEVIEMMGEGSTGQTELSRDQLGKLRLRFIAREREPHVSAQLQSLSSASIVHLAENEKLATLRDTLLPRLMSGELRVKDAERLAEAVL</sequence>
<dbReference type="GO" id="GO:0004519">
    <property type="term" value="F:endonuclease activity"/>
    <property type="evidence" value="ECO:0007669"/>
    <property type="project" value="UniProtKB-KW"/>
</dbReference>
<dbReference type="RefSeq" id="WP_277834933.1">
    <property type="nucleotide sequence ID" value="NZ_JAAIVF010000007.1"/>
</dbReference>
<reference evidence="3" key="1">
    <citation type="submission" date="2022-08" db="EMBL/GenBank/DDBJ databases">
        <title>Genome analysis of Corynebacteriales strain.</title>
        <authorList>
            <person name="Lee S.D."/>
        </authorList>
    </citation>
    <scope>NUCLEOTIDE SEQUENCE</scope>
    <source>
        <strain evidence="3">D3-21</strain>
    </source>
</reference>
<organism evidence="3 4">
    <name type="scientific">Speluncibacter jeojiensis</name>
    <dbReference type="NCBI Taxonomy" id="2710754"/>
    <lineage>
        <taxon>Bacteria</taxon>
        <taxon>Bacillati</taxon>
        <taxon>Actinomycetota</taxon>
        <taxon>Actinomycetes</taxon>
        <taxon>Mycobacteriales</taxon>
        <taxon>Speluncibacteraceae</taxon>
        <taxon>Speluncibacter</taxon>
    </lineage>
</organism>
<keyword evidence="3" id="KW-0255">Endonuclease</keyword>
<keyword evidence="3" id="KW-0378">Hydrolase</keyword>
<dbReference type="AlphaFoldDB" id="A0A9X4M1M4"/>
<name>A0A9X4M1M4_9ACTN</name>
<dbReference type="Gene3D" id="3.90.220.20">
    <property type="entry name" value="DNA methylase specificity domains"/>
    <property type="match status" value="2"/>
</dbReference>
<keyword evidence="2" id="KW-0238">DNA-binding</keyword>
<keyword evidence="1" id="KW-0680">Restriction system</keyword>
<evidence type="ECO:0000313" key="3">
    <source>
        <dbReference type="EMBL" id="MDG3014757.1"/>
    </source>
</evidence>
<dbReference type="InterPro" id="IPR044946">
    <property type="entry name" value="Restrct_endonuc_typeI_TRD_sf"/>
</dbReference>
<keyword evidence="3" id="KW-0540">Nuclease</keyword>
<accession>A0A9X4M1M4</accession>
<gene>
    <name evidence="3" type="ORF">NVS88_09330</name>
</gene>
<keyword evidence="4" id="KW-1185">Reference proteome</keyword>
<dbReference type="SUPFAM" id="SSF116734">
    <property type="entry name" value="DNA methylase specificity domain"/>
    <property type="match status" value="2"/>
</dbReference>
<evidence type="ECO:0000313" key="4">
    <source>
        <dbReference type="Proteomes" id="UP001152755"/>
    </source>
</evidence>
<dbReference type="GO" id="GO:0009307">
    <property type="term" value="P:DNA restriction-modification system"/>
    <property type="evidence" value="ECO:0007669"/>
    <property type="project" value="UniProtKB-KW"/>
</dbReference>
<dbReference type="GO" id="GO:0003677">
    <property type="term" value="F:DNA binding"/>
    <property type="evidence" value="ECO:0007669"/>
    <property type="project" value="UniProtKB-KW"/>
</dbReference>
<evidence type="ECO:0000256" key="1">
    <source>
        <dbReference type="ARBA" id="ARBA00022747"/>
    </source>
</evidence>
<dbReference type="EMBL" id="JANRHA010000005">
    <property type="protein sequence ID" value="MDG3014757.1"/>
    <property type="molecule type" value="Genomic_DNA"/>
</dbReference>
<evidence type="ECO:0000256" key="2">
    <source>
        <dbReference type="ARBA" id="ARBA00023125"/>
    </source>
</evidence>
<dbReference type="PANTHER" id="PTHR30408">
    <property type="entry name" value="TYPE-1 RESTRICTION ENZYME ECOKI SPECIFICITY PROTEIN"/>
    <property type="match status" value="1"/>
</dbReference>
<dbReference type="InterPro" id="IPR052021">
    <property type="entry name" value="Type-I_RS_S_subunit"/>
</dbReference>
<comment type="caution">
    <text evidence="3">The sequence shown here is derived from an EMBL/GenBank/DDBJ whole genome shotgun (WGS) entry which is preliminary data.</text>
</comment>
<dbReference type="PANTHER" id="PTHR30408:SF12">
    <property type="entry name" value="TYPE I RESTRICTION ENZYME MJAVIII SPECIFICITY SUBUNIT"/>
    <property type="match status" value="1"/>
</dbReference>